<evidence type="ECO:0000256" key="4">
    <source>
        <dbReference type="ARBA" id="ARBA00022989"/>
    </source>
</evidence>
<evidence type="ECO:0000313" key="9">
    <source>
        <dbReference type="Proteomes" id="UP000612362"/>
    </source>
</evidence>
<evidence type="ECO:0000256" key="1">
    <source>
        <dbReference type="ARBA" id="ARBA00004651"/>
    </source>
</evidence>
<dbReference type="InterPro" id="IPR020846">
    <property type="entry name" value="MFS_dom"/>
</dbReference>
<dbReference type="PROSITE" id="PS50850">
    <property type="entry name" value="MFS"/>
    <property type="match status" value="1"/>
</dbReference>
<dbReference type="PANTHER" id="PTHR23504">
    <property type="entry name" value="MAJOR FACILITATOR SUPERFAMILY DOMAIN-CONTAINING PROTEIN 10"/>
    <property type="match status" value="1"/>
</dbReference>
<dbReference type="Proteomes" id="UP000612362">
    <property type="component" value="Unassembled WGS sequence"/>
</dbReference>
<evidence type="ECO:0000256" key="3">
    <source>
        <dbReference type="ARBA" id="ARBA00022692"/>
    </source>
</evidence>
<feature type="transmembrane region" description="Helical" evidence="6">
    <location>
        <begin position="89"/>
        <end position="112"/>
    </location>
</feature>
<feature type="transmembrane region" description="Helical" evidence="6">
    <location>
        <begin position="265"/>
        <end position="288"/>
    </location>
</feature>
<accession>A0A8J3MTG2</accession>
<dbReference type="GO" id="GO:0022857">
    <property type="term" value="F:transmembrane transporter activity"/>
    <property type="evidence" value="ECO:0007669"/>
    <property type="project" value="InterPro"/>
</dbReference>
<keyword evidence="4 6" id="KW-1133">Transmembrane helix</keyword>
<dbReference type="EMBL" id="BNJF01000002">
    <property type="protein sequence ID" value="GHO45896.1"/>
    <property type="molecule type" value="Genomic_DNA"/>
</dbReference>
<reference evidence="8" key="1">
    <citation type="submission" date="2020-10" db="EMBL/GenBank/DDBJ databases">
        <title>Taxonomic study of unclassified bacteria belonging to the class Ktedonobacteria.</title>
        <authorList>
            <person name="Yabe S."/>
            <person name="Wang C.M."/>
            <person name="Zheng Y."/>
            <person name="Sakai Y."/>
            <person name="Cavaletti L."/>
            <person name="Monciardini P."/>
            <person name="Donadio S."/>
        </authorList>
    </citation>
    <scope>NUCLEOTIDE SEQUENCE</scope>
    <source>
        <strain evidence="8">SOSP1-1</strain>
    </source>
</reference>
<feature type="transmembrane region" description="Helical" evidence="6">
    <location>
        <begin position="295"/>
        <end position="314"/>
    </location>
</feature>
<comment type="subcellular location">
    <subcellularLocation>
        <location evidence="1">Cell membrane</location>
        <topology evidence="1">Multi-pass membrane protein</topology>
    </subcellularLocation>
</comment>
<feature type="transmembrane region" description="Helical" evidence="6">
    <location>
        <begin position="55"/>
        <end position="77"/>
    </location>
</feature>
<dbReference type="AlphaFoldDB" id="A0A8J3MTG2"/>
<evidence type="ECO:0000256" key="5">
    <source>
        <dbReference type="ARBA" id="ARBA00023136"/>
    </source>
</evidence>
<gene>
    <name evidence="8" type="ORF">KSX_40590</name>
</gene>
<feature type="transmembrane region" description="Helical" evidence="6">
    <location>
        <begin position="230"/>
        <end position="253"/>
    </location>
</feature>
<organism evidence="8 9">
    <name type="scientific">Ktedonospora formicarum</name>
    <dbReference type="NCBI Taxonomy" id="2778364"/>
    <lineage>
        <taxon>Bacteria</taxon>
        <taxon>Bacillati</taxon>
        <taxon>Chloroflexota</taxon>
        <taxon>Ktedonobacteria</taxon>
        <taxon>Ktedonobacterales</taxon>
        <taxon>Ktedonobacteraceae</taxon>
        <taxon>Ktedonospora</taxon>
    </lineage>
</organism>
<dbReference type="SUPFAM" id="SSF103473">
    <property type="entry name" value="MFS general substrate transporter"/>
    <property type="match status" value="1"/>
</dbReference>
<dbReference type="InterPro" id="IPR036259">
    <property type="entry name" value="MFS_trans_sf"/>
</dbReference>
<keyword evidence="9" id="KW-1185">Reference proteome</keyword>
<dbReference type="PANTHER" id="PTHR23504:SF15">
    <property type="entry name" value="MAJOR FACILITATOR SUPERFAMILY (MFS) PROFILE DOMAIN-CONTAINING PROTEIN"/>
    <property type="match status" value="1"/>
</dbReference>
<feature type="transmembrane region" description="Helical" evidence="6">
    <location>
        <begin position="385"/>
        <end position="407"/>
    </location>
</feature>
<comment type="caution">
    <text evidence="8">The sequence shown here is derived from an EMBL/GenBank/DDBJ whole genome shotgun (WGS) entry which is preliminary data.</text>
</comment>
<dbReference type="Pfam" id="PF07690">
    <property type="entry name" value="MFS_1"/>
    <property type="match status" value="1"/>
</dbReference>
<feature type="transmembrane region" description="Helical" evidence="6">
    <location>
        <begin position="361"/>
        <end position="379"/>
    </location>
</feature>
<feature type="transmembrane region" description="Helical" evidence="6">
    <location>
        <begin position="175"/>
        <end position="195"/>
    </location>
</feature>
<name>A0A8J3MTG2_9CHLR</name>
<evidence type="ECO:0000259" key="7">
    <source>
        <dbReference type="PROSITE" id="PS50850"/>
    </source>
</evidence>
<dbReference type="RefSeq" id="WP_220195316.1">
    <property type="nucleotide sequence ID" value="NZ_BNJF01000002.1"/>
</dbReference>
<evidence type="ECO:0000256" key="6">
    <source>
        <dbReference type="SAM" id="Phobius"/>
    </source>
</evidence>
<evidence type="ECO:0000313" key="8">
    <source>
        <dbReference type="EMBL" id="GHO45896.1"/>
    </source>
</evidence>
<feature type="transmembrane region" description="Helical" evidence="6">
    <location>
        <begin position="21"/>
        <end position="43"/>
    </location>
</feature>
<feature type="transmembrane region" description="Helical" evidence="6">
    <location>
        <begin position="147"/>
        <end position="169"/>
    </location>
</feature>
<dbReference type="InterPro" id="IPR011701">
    <property type="entry name" value="MFS"/>
</dbReference>
<dbReference type="GO" id="GO:0005886">
    <property type="term" value="C:plasma membrane"/>
    <property type="evidence" value="ECO:0007669"/>
    <property type="project" value="UniProtKB-SubCell"/>
</dbReference>
<feature type="transmembrane region" description="Helical" evidence="6">
    <location>
        <begin position="320"/>
        <end position="340"/>
    </location>
</feature>
<keyword evidence="2" id="KW-0813">Transport</keyword>
<evidence type="ECO:0000256" key="2">
    <source>
        <dbReference type="ARBA" id="ARBA00022448"/>
    </source>
</evidence>
<protein>
    <submittedName>
        <fullName evidence="8">Tetracycline resistance MFS efflux pump</fullName>
    </submittedName>
</protein>
<sequence>MSASLSDQPGSNKKPGNKAMIFLITLAFLNTMGVGIANPVVPFMTQQHLSNPNDLALTVAWMTSIYGICQLLASPGLGLLSDRFGRRPVLFVCLIGSALGYLLFGLGGALWLLFAGRIIDGLTGGNFSVLFAYIADITKPQERGKYFGIIGGVSGLGFIIGPSVGGLLAGMNYSAPFIAAAVVCTLSLLWGMFFLPESLPRSQRVTSINVSDLNPLKQLGSLFRVAHLRWLLLAFFFYFLPFSHLIANLTILLKDGLGWNATEAGLASSLIGVIDILVQGVLVGLLLTIFGNVKLGNWSLVLVGISYILLGIMAWTNSPILLIVGGVLFAGAGGLVENSLRGLTSSMASASQQGLINGASESMQSLAMIVGPLLGGWLYSVAGHAVPYLGGTVIIALAIVSVLLAVAARPASTAPAEVEAAEVEVGA</sequence>
<proteinExistence type="predicted"/>
<feature type="domain" description="Major facilitator superfamily (MFS) profile" evidence="7">
    <location>
        <begin position="19"/>
        <end position="413"/>
    </location>
</feature>
<dbReference type="Gene3D" id="1.20.1250.20">
    <property type="entry name" value="MFS general substrate transporter like domains"/>
    <property type="match status" value="1"/>
</dbReference>
<keyword evidence="3 6" id="KW-0812">Transmembrane</keyword>
<dbReference type="InterPro" id="IPR001958">
    <property type="entry name" value="Tet-R_TetA/multi-R_MdtG-like"/>
</dbReference>
<keyword evidence="5 6" id="KW-0472">Membrane</keyword>
<dbReference type="PRINTS" id="PR01035">
    <property type="entry name" value="TCRTETA"/>
</dbReference>
<feature type="transmembrane region" description="Helical" evidence="6">
    <location>
        <begin position="118"/>
        <end position="135"/>
    </location>
</feature>